<feature type="signal peptide" evidence="1">
    <location>
        <begin position="1"/>
        <end position="21"/>
    </location>
</feature>
<gene>
    <name evidence="2" type="ORF">XELAEV_18017277mg</name>
</gene>
<name>A0A974DDL4_XENLA</name>
<evidence type="ECO:0000256" key="1">
    <source>
        <dbReference type="SAM" id="SignalP"/>
    </source>
</evidence>
<dbReference type="Proteomes" id="UP000694892">
    <property type="component" value="Chromosome 3L"/>
</dbReference>
<protein>
    <submittedName>
        <fullName evidence="2">Uncharacterized protein</fullName>
    </submittedName>
</protein>
<dbReference type="EMBL" id="CM004470">
    <property type="protein sequence ID" value="OCT88647.1"/>
    <property type="molecule type" value="Genomic_DNA"/>
</dbReference>
<keyword evidence="1" id="KW-0732">Signal</keyword>
<evidence type="ECO:0000313" key="3">
    <source>
        <dbReference type="Proteomes" id="UP000694892"/>
    </source>
</evidence>
<proteinExistence type="predicted"/>
<organism evidence="2 3">
    <name type="scientific">Xenopus laevis</name>
    <name type="common">African clawed frog</name>
    <dbReference type="NCBI Taxonomy" id="8355"/>
    <lineage>
        <taxon>Eukaryota</taxon>
        <taxon>Metazoa</taxon>
        <taxon>Chordata</taxon>
        <taxon>Craniata</taxon>
        <taxon>Vertebrata</taxon>
        <taxon>Euteleostomi</taxon>
        <taxon>Amphibia</taxon>
        <taxon>Batrachia</taxon>
        <taxon>Anura</taxon>
        <taxon>Pipoidea</taxon>
        <taxon>Pipidae</taxon>
        <taxon>Xenopodinae</taxon>
        <taxon>Xenopus</taxon>
        <taxon>Xenopus</taxon>
    </lineage>
</organism>
<feature type="chain" id="PRO_5036687532" evidence="1">
    <location>
        <begin position="22"/>
        <end position="151"/>
    </location>
</feature>
<evidence type="ECO:0000313" key="2">
    <source>
        <dbReference type="EMBL" id="OCT88647.1"/>
    </source>
</evidence>
<sequence length="151" mass="16078">MKITIALLVVAISCCFDSSDAVLQVPCLNLLLTKDVPKLLADLSNLLCLYKQAQKENNLALYREFLRQLDIVLQSAGCTGDQLLGLEKALENVTDQVGDLAREAVEPVLKLVEDLGLVGPLAGILCPLLKEPLGNLKNLLGGLGGLTSILG</sequence>
<accession>A0A974DDL4</accession>
<reference evidence="3" key="1">
    <citation type="journal article" date="2016" name="Nature">
        <title>Genome evolution in the allotetraploid frog Xenopus laevis.</title>
        <authorList>
            <person name="Session A.M."/>
            <person name="Uno Y."/>
            <person name="Kwon T."/>
            <person name="Chapman J.A."/>
            <person name="Toyoda A."/>
            <person name="Takahashi S."/>
            <person name="Fukui A."/>
            <person name="Hikosaka A."/>
            <person name="Suzuki A."/>
            <person name="Kondo M."/>
            <person name="van Heeringen S.J."/>
            <person name="Quigley I."/>
            <person name="Heinz S."/>
            <person name="Ogino H."/>
            <person name="Ochi H."/>
            <person name="Hellsten U."/>
            <person name="Lyons J.B."/>
            <person name="Simakov O."/>
            <person name="Putnam N."/>
            <person name="Stites J."/>
            <person name="Kuroki Y."/>
            <person name="Tanaka T."/>
            <person name="Michiue T."/>
            <person name="Watanabe M."/>
            <person name="Bogdanovic O."/>
            <person name="Lister R."/>
            <person name="Georgiou G."/>
            <person name="Paranjpe S.S."/>
            <person name="van Kruijsbergen I."/>
            <person name="Shu S."/>
            <person name="Carlson J."/>
            <person name="Kinoshita T."/>
            <person name="Ohta Y."/>
            <person name="Mawaribuchi S."/>
            <person name="Jenkins J."/>
            <person name="Grimwood J."/>
            <person name="Schmutz J."/>
            <person name="Mitros T."/>
            <person name="Mozaffari S.V."/>
            <person name="Suzuki Y."/>
            <person name="Haramoto Y."/>
            <person name="Yamamoto T.S."/>
            <person name="Takagi C."/>
            <person name="Heald R."/>
            <person name="Miller K."/>
            <person name="Haudenschild C."/>
            <person name="Kitzman J."/>
            <person name="Nakayama T."/>
            <person name="Izutsu Y."/>
            <person name="Robert J."/>
            <person name="Fortriede J."/>
            <person name="Burns K."/>
            <person name="Lotay V."/>
            <person name="Karimi K."/>
            <person name="Yasuoka Y."/>
            <person name="Dichmann D.S."/>
            <person name="Flajnik M.F."/>
            <person name="Houston D.W."/>
            <person name="Shendure J."/>
            <person name="DuPasquier L."/>
            <person name="Vize P.D."/>
            <person name="Zorn A.M."/>
            <person name="Ito M."/>
            <person name="Marcotte E.M."/>
            <person name="Wallingford J.B."/>
            <person name="Ito Y."/>
            <person name="Asashima M."/>
            <person name="Ueno N."/>
            <person name="Matsuda Y."/>
            <person name="Veenstra G.J."/>
            <person name="Fujiyama A."/>
            <person name="Harland R.M."/>
            <person name="Taira M."/>
            <person name="Rokhsar D.S."/>
        </authorList>
    </citation>
    <scope>NUCLEOTIDE SEQUENCE [LARGE SCALE GENOMIC DNA]</scope>
    <source>
        <strain evidence="3">J</strain>
    </source>
</reference>
<dbReference type="AlphaFoldDB" id="A0A974DDL4"/>